<dbReference type="Proteomes" id="UP001239111">
    <property type="component" value="Chromosome 3"/>
</dbReference>
<accession>A0ACC2NKK2</accession>
<organism evidence="1 2">
    <name type="scientific">Eretmocerus hayati</name>
    <dbReference type="NCBI Taxonomy" id="131215"/>
    <lineage>
        <taxon>Eukaryota</taxon>
        <taxon>Metazoa</taxon>
        <taxon>Ecdysozoa</taxon>
        <taxon>Arthropoda</taxon>
        <taxon>Hexapoda</taxon>
        <taxon>Insecta</taxon>
        <taxon>Pterygota</taxon>
        <taxon>Neoptera</taxon>
        <taxon>Endopterygota</taxon>
        <taxon>Hymenoptera</taxon>
        <taxon>Apocrita</taxon>
        <taxon>Proctotrupomorpha</taxon>
        <taxon>Chalcidoidea</taxon>
        <taxon>Aphelinidae</taxon>
        <taxon>Aphelininae</taxon>
        <taxon>Eretmocerus</taxon>
    </lineage>
</organism>
<proteinExistence type="predicted"/>
<gene>
    <name evidence="1" type="ORF">QAD02_002964</name>
</gene>
<keyword evidence="2" id="KW-1185">Reference proteome</keyword>
<comment type="caution">
    <text evidence="1">The sequence shown here is derived from an EMBL/GenBank/DDBJ whole genome shotgun (WGS) entry which is preliminary data.</text>
</comment>
<evidence type="ECO:0000313" key="1">
    <source>
        <dbReference type="EMBL" id="KAJ8671705.1"/>
    </source>
</evidence>
<reference evidence="1" key="1">
    <citation type="submission" date="2023-04" db="EMBL/GenBank/DDBJ databases">
        <title>A chromosome-level genome assembly of the parasitoid wasp Eretmocerus hayati.</title>
        <authorList>
            <person name="Zhong Y."/>
            <person name="Liu S."/>
            <person name="Liu Y."/>
        </authorList>
    </citation>
    <scope>NUCLEOTIDE SEQUENCE</scope>
    <source>
        <strain evidence="1">ZJU_SS_LIU_2023</strain>
    </source>
</reference>
<sequence length="327" mass="37307">MDTSGESIQLNPVKWSDLPGSIAWDDPYLLGIVHDTLEIYTLKSCMHMQTLPDLNTARLISRCKQGKVYVASMSQVWCISATHFAQQIRIILEQSHFQLALKVTNLFDLSAEEKTKRTCKIQTLSESTKATGPRIRKKKLGLLTLIDYLTEVRYKLMNDSQVKEKNLNQKSQVKSVAQSDQLKNMTAVAVERLLKIIDTNLLQCYLQTNDALVAPLLRLNHCHLAEAEKTLLQHQKYPELIILYQTKGQCKKALELLEKQSKEIDSSLKGPERTIQYLQHHGKDHMDLILKFAGWVLDQDPGQGLPIFMEDVQEVEQLPTPKVLTIF</sequence>
<protein>
    <submittedName>
        <fullName evidence="1">Uncharacterized protein</fullName>
    </submittedName>
</protein>
<evidence type="ECO:0000313" key="2">
    <source>
        <dbReference type="Proteomes" id="UP001239111"/>
    </source>
</evidence>
<dbReference type="EMBL" id="CM056743">
    <property type="protein sequence ID" value="KAJ8671705.1"/>
    <property type="molecule type" value="Genomic_DNA"/>
</dbReference>
<name>A0ACC2NKK2_9HYME</name>